<dbReference type="PANTHER" id="PTHR43079">
    <property type="entry name" value="PROBABLE CADMIUM/ZINC-TRANSPORTING ATPASE HMA1"/>
    <property type="match status" value="1"/>
</dbReference>
<keyword evidence="4 11" id="KW-0479">Metal-binding</keyword>
<keyword evidence="8" id="KW-1278">Translocase</keyword>
<evidence type="ECO:0000256" key="8">
    <source>
        <dbReference type="ARBA" id="ARBA00022967"/>
    </source>
</evidence>
<evidence type="ECO:0000313" key="14">
    <source>
        <dbReference type="Proteomes" id="UP000822862"/>
    </source>
</evidence>
<proteinExistence type="inferred from homology"/>
<evidence type="ECO:0000313" key="13">
    <source>
        <dbReference type="EMBL" id="QZA58462.1"/>
    </source>
</evidence>
<evidence type="ECO:0000256" key="7">
    <source>
        <dbReference type="ARBA" id="ARBA00022842"/>
    </source>
</evidence>
<evidence type="ECO:0000256" key="11">
    <source>
        <dbReference type="RuleBase" id="RU362081"/>
    </source>
</evidence>
<evidence type="ECO:0000256" key="3">
    <source>
        <dbReference type="ARBA" id="ARBA00022692"/>
    </source>
</evidence>
<dbReference type="InterPro" id="IPR018303">
    <property type="entry name" value="ATPase_P-typ_P_site"/>
</dbReference>
<keyword evidence="3 11" id="KW-0812">Transmembrane</keyword>
<dbReference type="PANTHER" id="PTHR43079:SF1">
    <property type="entry name" value="CADMIUM_ZINC-TRANSPORTING ATPASE HMA1, CHLOROPLASTIC-RELATED"/>
    <property type="match status" value="1"/>
</dbReference>
<sequence length="653" mass="70888">MSNSPYLFDEFFASGKEESISPFLTPSSRKWGKHLSLKTAFISGILLLCAFIFSFLNPAFSNLCLLFVYFFSGTPALIDALENIKNLEINIDVLMTLAALLSVLIGSAMEGALLLVLFELSGAMETLVTEKTKSALVSLHQIAPRFAYVVAEDGTIYERSVKDIPLKTILLIKAGEVIPLDSVVIKGSSFVNLSHLTGESRPVSKKPGDEVQAGAYNLDGTITVKVTRTSSDSTLNRIITLITQAQEAKPRLQRFLDRFGKWYAVSIISLFLIFAIILPWIFPIPYLGAEGGIYRALSFLIAASPCALIIATPTAYLSAISSCARKGILLKGGIILDALTSCRTVAFDKTGTLTTGNLHCTKLEIIYPKQTPCHTLEEGLQAAYGLEISAVHPIADAIISYAKEKQIKPSEILDFTSIPGSGLQGFVLLQNRKIPVYIGNSTFILPYLPKTFSSGIFLKGILNSYLLLGNTLFLFHFTDTLRTQSKLLIDRLKNQKLHSIMLTGDKLEIAKDVAEQVGISTIYADLKPEDKLAKVAELSTNKGLIMVGDGVNDAPALARATVGISMGTIGSATAIEASDIVFLNDDLSLLDWMIQKAHRTIAIVKQNIILALAVILLATLPALLGLIPLWLAVIFHEGGTILVGLNSLRLLRQ</sequence>
<feature type="transmembrane region" description="Helical" evidence="11">
    <location>
        <begin position="262"/>
        <end position="282"/>
    </location>
</feature>
<organism evidence="13 14">
    <name type="scientific">Candidatus Rhabdochlamydia porcellionis</name>
    <dbReference type="NCBI Taxonomy" id="225148"/>
    <lineage>
        <taxon>Bacteria</taxon>
        <taxon>Pseudomonadati</taxon>
        <taxon>Chlamydiota</taxon>
        <taxon>Chlamydiia</taxon>
        <taxon>Parachlamydiales</taxon>
        <taxon>Candidatus Rhabdochlamydiaceae</taxon>
        <taxon>Candidatus Rhabdochlamydia</taxon>
    </lineage>
</organism>
<dbReference type="InterPro" id="IPR001757">
    <property type="entry name" value="P_typ_ATPase"/>
</dbReference>
<protein>
    <submittedName>
        <fullName evidence="13">Cadmium-transporting ATPase</fullName>
    </submittedName>
</protein>
<dbReference type="Proteomes" id="UP000822862">
    <property type="component" value="Chromosome"/>
</dbReference>
<dbReference type="NCBIfam" id="TIGR01494">
    <property type="entry name" value="ATPase_P-type"/>
    <property type="match status" value="2"/>
</dbReference>
<dbReference type="SUPFAM" id="SSF81660">
    <property type="entry name" value="Metal cation-transporting ATPase, ATP-binding domain N"/>
    <property type="match status" value="1"/>
</dbReference>
<keyword evidence="6 11" id="KW-0067">ATP-binding</keyword>
<feature type="transmembrane region" description="Helical" evidence="11">
    <location>
        <begin position="608"/>
        <end position="627"/>
    </location>
</feature>
<evidence type="ECO:0000256" key="9">
    <source>
        <dbReference type="ARBA" id="ARBA00022989"/>
    </source>
</evidence>
<dbReference type="CDD" id="cd02079">
    <property type="entry name" value="P-type_ATPase_HM"/>
    <property type="match status" value="1"/>
</dbReference>
<evidence type="ECO:0000256" key="6">
    <source>
        <dbReference type="ARBA" id="ARBA00022840"/>
    </source>
</evidence>
<evidence type="ECO:0000256" key="4">
    <source>
        <dbReference type="ARBA" id="ARBA00022723"/>
    </source>
</evidence>
<dbReference type="Gene3D" id="3.40.50.1000">
    <property type="entry name" value="HAD superfamily/HAD-like"/>
    <property type="match status" value="1"/>
</dbReference>
<dbReference type="RefSeq" id="WP_194845007.1">
    <property type="nucleotide sequence ID" value="NZ_CP075585.1"/>
</dbReference>
<dbReference type="InterPro" id="IPR036412">
    <property type="entry name" value="HAD-like_sf"/>
</dbReference>
<dbReference type="NCBIfam" id="TIGR01525">
    <property type="entry name" value="ATPase-IB_hvy"/>
    <property type="match status" value="1"/>
</dbReference>
<keyword evidence="7" id="KW-0460">Magnesium</keyword>
<accession>A0ABX8Z2Z6</accession>
<comment type="subcellular location">
    <subcellularLocation>
        <location evidence="11">Cell membrane</location>
    </subcellularLocation>
    <subcellularLocation>
        <location evidence="1">Membrane</location>
        <topology evidence="1">Multi-pass membrane protein</topology>
    </subcellularLocation>
</comment>
<evidence type="ECO:0000256" key="10">
    <source>
        <dbReference type="ARBA" id="ARBA00023136"/>
    </source>
</evidence>
<feature type="transmembrane region" description="Helical" evidence="11">
    <location>
        <begin position="294"/>
        <end position="317"/>
    </location>
</feature>
<feature type="transmembrane region" description="Helical" evidence="11">
    <location>
        <begin position="35"/>
        <end position="56"/>
    </location>
</feature>
<name>A0ABX8Z2Z6_9BACT</name>
<dbReference type="SUPFAM" id="SSF81665">
    <property type="entry name" value="Calcium ATPase, transmembrane domain M"/>
    <property type="match status" value="1"/>
</dbReference>
<dbReference type="InterPro" id="IPR051949">
    <property type="entry name" value="Cation_Transport_ATPase"/>
</dbReference>
<evidence type="ECO:0000259" key="12">
    <source>
        <dbReference type="Pfam" id="PF00122"/>
    </source>
</evidence>
<evidence type="ECO:0000256" key="2">
    <source>
        <dbReference type="ARBA" id="ARBA00006024"/>
    </source>
</evidence>
<dbReference type="InterPro" id="IPR023299">
    <property type="entry name" value="ATPase_P-typ_cyto_dom_N"/>
</dbReference>
<dbReference type="SUPFAM" id="SSF81653">
    <property type="entry name" value="Calcium ATPase, transduction domain A"/>
    <property type="match status" value="1"/>
</dbReference>
<dbReference type="Gene3D" id="2.70.150.10">
    <property type="entry name" value="Calcium-transporting ATPase, cytoplasmic transduction domain A"/>
    <property type="match status" value="1"/>
</dbReference>
<dbReference type="PRINTS" id="PR00119">
    <property type="entry name" value="CATATPASE"/>
</dbReference>
<dbReference type="InterPro" id="IPR008250">
    <property type="entry name" value="ATPase_P-typ_transduc_dom_A_sf"/>
</dbReference>
<feature type="transmembrane region" description="Helical" evidence="11">
    <location>
        <begin position="63"/>
        <end position="81"/>
    </location>
</feature>
<reference evidence="13 14" key="2">
    <citation type="submission" date="2021-05" db="EMBL/GenBank/DDBJ databases">
        <title>Ecology and evolution of chlamydial symbionts of arthropods.</title>
        <authorList>
            <person name="Halter T."/>
            <person name="Sixt B.S."/>
            <person name="Toenshoff E.R."/>
            <person name="Koestlbacher S."/>
            <person name="Schulz F."/>
            <person name="Kostanjsek R."/>
            <person name="Collingro A."/>
            <person name="Hendrickx F."/>
            <person name="Horn M."/>
        </authorList>
    </citation>
    <scope>NUCLEOTIDE SEQUENCE [LARGE SCALE GENOMIC DNA]</scope>
    <source>
        <strain evidence="13 14">15C</strain>
    </source>
</reference>
<dbReference type="InterPro" id="IPR059000">
    <property type="entry name" value="ATPase_P-type_domA"/>
</dbReference>
<dbReference type="PROSITE" id="PS00154">
    <property type="entry name" value="ATPASE_E1_E2"/>
    <property type="match status" value="1"/>
</dbReference>
<dbReference type="EMBL" id="CP075585">
    <property type="protein sequence ID" value="QZA58462.1"/>
    <property type="molecule type" value="Genomic_DNA"/>
</dbReference>
<dbReference type="InterPro" id="IPR027256">
    <property type="entry name" value="P-typ_ATPase_IB"/>
</dbReference>
<keyword evidence="10 11" id="KW-0472">Membrane</keyword>
<keyword evidence="5 11" id="KW-0547">Nucleotide-binding</keyword>
<gene>
    <name evidence="13" type="ORF">RHAB15C_0000336</name>
</gene>
<feature type="transmembrane region" description="Helical" evidence="11">
    <location>
        <begin position="93"/>
        <end position="118"/>
    </location>
</feature>
<dbReference type="InterPro" id="IPR023298">
    <property type="entry name" value="ATPase_P-typ_TM_dom_sf"/>
</dbReference>
<evidence type="ECO:0000256" key="1">
    <source>
        <dbReference type="ARBA" id="ARBA00004141"/>
    </source>
</evidence>
<keyword evidence="11" id="KW-1003">Cell membrane</keyword>
<dbReference type="Pfam" id="PF00702">
    <property type="entry name" value="Hydrolase"/>
    <property type="match status" value="1"/>
</dbReference>
<dbReference type="Pfam" id="PF00122">
    <property type="entry name" value="E1-E2_ATPase"/>
    <property type="match status" value="1"/>
</dbReference>
<dbReference type="InterPro" id="IPR023214">
    <property type="entry name" value="HAD_sf"/>
</dbReference>
<keyword evidence="9 11" id="KW-1133">Transmembrane helix</keyword>
<keyword evidence="14" id="KW-1185">Reference proteome</keyword>
<comment type="similarity">
    <text evidence="2 11">Belongs to the cation transport ATPase (P-type) (TC 3.A.3) family. Type IB subfamily.</text>
</comment>
<reference evidence="13 14" key="1">
    <citation type="submission" date="2020-01" db="EMBL/GenBank/DDBJ databases">
        <authorList>
            <person name="Sixt B."/>
            <person name="Schulz F."/>
            <person name="Kostanjsek R."/>
            <person name="Koestlbacher S."/>
            <person name="Collingro A."/>
            <person name="Toenshoff E."/>
            <person name="Horn M."/>
        </authorList>
    </citation>
    <scope>NUCLEOTIDE SEQUENCE [LARGE SCALE GENOMIC DNA]</scope>
    <source>
        <strain evidence="13 14">15C</strain>
    </source>
</reference>
<dbReference type="SUPFAM" id="SSF56784">
    <property type="entry name" value="HAD-like"/>
    <property type="match status" value="1"/>
</dbReference>
<evidence type="ECO:0000256" key="5">
    <source>
        <dbReference type="ARBA" id="ARBA00022741"/>
    </source>
</evidence>
<dbReference type="Gene3D" id="3.40.1110.10">
    <property type="entry name" value="Calcium-transporting ATPase, cytoplasmic domain N"/>
    <property type="match status" value="1"/>
</dbReference>
<feature type="domain" description="P-type ATPase A" evidence="12">
    <location>
        <begin position="143"/>
        <end position="242"/>
    </location>
</feature>